<reference evidence="2" key="1">
    <citation type="submission" date="2022-12" db="EMBL/GenBank/DDBJ databases">
        <title>Paraconexibacter alkalitolerans sp. nov. and Baekduia alba sp. nov., isolated from soil and emended description of the genera Paraconexibacter (Chun et al., 2020) and Baekduia (An et al., 2020).</title>
        <authorList>
            <person name="Vieira S."/>
            <person name="Huber K.J."/>
            <person name="Geppert A."/>
            <person name="Wolf J."/>
            <person name="Neumann-Schaal M."/>
            <person name="Muesken M."/>
            <person name="Overmann J."/>
        </authorList>
    </citation>
    <scope>NUCLEOTIDE SEQUENCE</scope>
    <source>
        <strain evidence="2">AEG42_29</strain>
    </source>
</reference>
<name>A0AAU7AWA6_9ACTN</name>
<gene>
    <name evidence="2" type="ORF">DSM112329_02803</name>
</gene>
<dbReference type="SUPFAM" id="SSF109604">
    <property type="entry name" value="HD-domain/PDEase-like"/>
    <property type="match status" value="1"/>
</dbReference>
<dbReference type="Pfam" id="PF01966">
    <property type="entry name" value="HD"/>
    <property type="match status" value="1"/>
</dbReference>
<dbReference type="InterPro" id="IPR050135">
    <property type="entry name" value="dGTPase-like"/>
</dbReference>
<dbReference type="InterPro" id="IPR003607">
    <property type="entry name" value="HD/PDEase_dom"/>
</dbReference>
<accession>A0AAU7AWA6</accession>
<dbReference type="SMART" id="SM00471">
    <property type="entry name" value="HDc"/>
    <property type="match status" value="1"/>
</dbReference>
<feature type="domain" description="HD/PDEase" evidence="1">
    <location>
        <begin position="47"/>
        <end position="197"/>
    </location>
</feature>
<evidence type="ECO:0000259" key="1">
    <source>
        <dbReference type="SMART" id="SM00471"/>
    </source>
</evidence>
<evidence type="ECO:0000313" key="2">
    <source>
        <dbReference type="EMBL" id="XAY05942.1"/>
    </source>
</evidence>
<dbReference type="CDD" id="cd00077">
    <property type="entry name" value="HDc"/>
    <property type="match status" value="1"/>
</dbReference>
<dbReference type="KEGG" id="parq:DSM112329_02803"/>
<dbReference type="InterPro" id="IPR045509">
    <property type="entry name" value="HD_assoc_2"/>
</dbReference>
<sequence>MVLQIRDPLHGFIEVTGSEQRVLDSRPFQRLRHVQQLAMTSLVYPGATHRRFEHSLGVMELATRTFDVITNQSHLTDKVREVVPADRLDYWRQVVRVAALMHDTGHLPFSHAAEGLLPNGSDHETLSELCITSDEMKAVWTEMKLYPDDIVAVAVGPATRATGDMAWIEIVKEIITGDAFGADRMDYLLRDSYHAGVAYGRFDHLRLIESLRILLPARAGGKDGQSAAPTLGITEGGIHAAEALLLARYFMFSQVYLQRTRRIYDVHLVDFLKAWLGEAGYSIDLEPHLAMTDNEVLSAIGEAARNPRLPGHVHARRITDRQHFRSVYTPTTEDLVRNAAGAKQLSEAIAETFGAEHVRYSSERKAGFSGDFPVLRRDAKVVSSATASDVLGNIPAIVTHHVFVARELSDEIAAWVEANQYEITAPRAEEDEDGEEAS</sequence>
<organism evidence="2">
    <name type="scientific">Paraconexibacter sp. AEG42_29</name>
    <dbReference type="NCBI Taxonomy" id="2997339"/>
    <lineage>
        <taxon>Bacteria</taxon>
        <taxon>Bacillati</taxon>
        <taxon>Actinomycetota</taxon>
        <taxon>Thermoleophilia</taxon>
        <taxon>Solirubrobacterales</taxon>
        <taxon>Paraconexibacteraceae</taxon>
        <taxon>Paraconexibacter</taxon>
    </lineage>
</organism>
<dbReference type="PANTHER" id="PTHR11373">
    <property type="entry name" value="DEOXYNUCLEOSIDE TRIPHOSPHATE TRIPHOSPHOHYDROLASE"/>
    <property type="match status" value="1"/>
</dbReference>
<dbReference type="PANTHER" id="PTHR11373:SF4">
    <property type="entry name" value="DEOXYNUCLEOSIDE TRIPHOSPHATE TRIPHOSPHOHYDROLASE SAMHD1"/>
    <property type="match status" value="1"/>
</dbReference>
<dbReference type="GO" id="GO:0006203">
    <property type="term" value="P:dGTP catabolic process"/>
    <property type="evidence" value="ECO:0007669"/>
    <property type="project" value="TreeGrafter"/>
</dbReference>
<dbReference type="RefSeq" id="WP_354697173.1">
    <property type="nucleotide sequence ID" value="NZ_CP114014.1"/>
</dbReference>
<dbReference type="InterPro" id="IPR006674">
    <property type="entry name" value="HD_domain"/>
</dbReference>
<dbReference type="EMBL" id="CP114014">
    <property type="protein sequence ID" value="XAY05942.1"/>
    <property type="molecule type" value="Genomic_DNA"/>
</dbReference>
<dbReference type="GO" id="GO:0008832">
    <property type="term" value="F:dGTPase activity"/>
    <property type="evidence" value="ECO:0007669"/>
    <property type="project" value="TreeGrafter"/>
</dbReference>
<proteinExistence type="predicted"/>
<protein>
    <recommendedName>
        <fullName evidence="1">HD/PDEase domain-containing protein</fullName>
    </recommendedName>
</protein>
<dbReference type="AlphaFoldDB" id="A0AAU7AWA6"/>
<dbReference type="Gene3D" id="1.10.3210.10">
    <property type="entry name" value="Hypothetical protein af1432"/>
    <property type="match status" value="1"/>
</dbReference>
<dbReference type="Pfam" id="PF19276">
    <property type="entry name" value="HD_assoc_2"/>
    <property type="match status" value="1"/>
</dbReference>